<feature type="transmembrane region" description="Helical" evidence="2">
    <location>
        <begin position="177"/>
        <end position="201"/>
    </location>
</feature>
<feature type="signal peptide" evidence="3">
    <location>
        <begin position="1"/>
        <end position="20"/>
    </location>
</feature>
<feature type="compositionally biased region" description="Polar residues" evidence="1">
    <location>
        <begin position="230"/>
        <end position="257"/>
    </location>
</feature>
<feature type="chain" id="PRO_5042175486" evidence="3">
    <location>
        <begin position="21"/>
        <end position="278"/>
    </location>
</feature>
<keyword evidence="2" id="KW-1133">Transmembrane helix</keyword>
<dbReference type="Proteomes" id="UP001215280">
    <property type="component" value="Unassembled WGS sequence"/>
</dbReference>
<gene>
    <name evidence="4" type="ORF">DFH07DRAFT_1006821</name>
</gene>
<proteinExistence type="predicted"/>
<organism evidence="4 5">
    <name type="scientific">Mycena maculata</name>
    <dbReference type="NCBI Taxonomy" id="230809"/>
    <lineage>
        <taxon>Eukaryota</taxon>
        <taxon>Fungi</taxon>
        <taxon>Dikarya</taxon>
        <taxon>Basidiomycota</taxon>
        <taxon>Agaricomycotina</taxon>
        <taxon>Agaricomycetes</taxon>
        <taxon>Agaricomycetidae</taxon>
        <taxon>Agaricales</taxon>
        <taxon>Marasmiineae</taxon>
        <taxon>Mycenaceae</taxon>
        <taxon>Mycena</taxon>
    </lineage>
</organism>
<dbReference type="AlphaFoldDB" id="A0AAD7JRD6"/>
<protein>
    <submittedName>
        <fullName evidence="4">Uncharacterized protein</fullName>
    </submittedName>
</protein>
<keyword evidence="5" id="KW-1185">Reference proteome</keyword>
<name>A0AAD7JRD6_9AGAR</name>
<keyword evidence="2" id="KW-0812">Transmembrane</keyword>
<evidence type="ECO:0000256" key="1">
    <source>
        <dbReference type="SAM" id="MobiDB-lite"/>
    </source>
</evidence>
<accession>A0AAD7JRD6</accession>
<keyword evidence="3" id="KW-0732">Signal</keyword>
<evidence type="ECO:0000256" key="2">
    <source>
        <dbReference type="SAM" id="Phobius"/>
    </source>
</evidence>
<evidence type="ECO:0000313" key="4">
    <source>
        <dbReference type="EMBL" id="KAJ7769113.1"/>
    </source>
</evidence>
<comment type="caution">
    <text evidence="4">The sequence shown here is derived from an EMBL/GenBank/DDBJ whole genome shotgun (WGS) entry which is preliminary data.</text>
</comment>
<dbReference type="EMBL" id="JARJLG010000026">
    <property type="protein sequence ID" value="KAJ7769113.1"/>
    <property type="molecule type" value="Genomic_DNA"/>
</dbReference>
<evidence type="ECO:0000313" key="5">
    <source>
        <dbReference type="Proteomes" id="UP001215280"/>
    </source>
</evidence>
<reference evidence="4" key="1">
    <citation type="submission" date="2023-03" db="EMBL/GenBank/DDBJ databases">
        <title>Massive genome expansion in bonnet fungi (Mycena s.s.) driven by repeated elements and novel gene families across ecological guilds.</title>
        <authorList>
            <consortium name="Lawrence Berkeley National Laboratory"/>
            <person name="Harder C.B."/>
            <person name="Miyauchi S."/>
            <person name="Viragh M."/>
            <person name="Kuo A."/>
            <person name="Thoen E."/>
            <person name="Andreopoulos B."/>
            <person name="Lu D."/>
            <person name="Skrede I."/>
            <person name="Drula E."/>
            <person name="Henrissat B."/>
            <person name="Morin E."/>
            <person name="Kohler A."/>
            <person name="Barry K."/>
            <person name="LaButti K."/>
            <person name="Morin E."/>
            <person name="Salamov A."/>
            <person name="Lipzen A."/>
            <person name="Mereny Z."/>
            <person name="Hegedus B."/>
            <person name="Baldrian P."/>
            <person name="Stursova M."/>
            <person name="Weitz H."/>
            <person name="Taylor A."/>
            <person name="Grigoriev I.V."/>
            <person name="Nagy L.G."/>
            <person name="Martin F."/>
            <person name="Kauserud H."/>
        </authorList>
    </citation>
    <scope>NUCLEOTIDE SEQUENCE</scope>
    <source>
        <strain evidence="4">CBHHK188m</strain>
    </source>
</reference>
<evidence type="ECO:0000256" key="3">
    <source>
        <dbReference type="SAM" id="SignalP"/>
    </source>
</evidence>
<keyword evidence="2" id="KW-0472">Membrane</keyword>
<feature type="region of interest" description="Disordered" evidence="1">
    <location>
        <begin position="230"/>
        <end position="278"/>
    </location>
</feature>
<sequence length="278" mass="30042">MVQFLILLIINASLFAGCNGLRNITVDDSDAAVFYSPGWSVSQGYSPGNYDGSHHFSDNESAVASFAFTGIAIYLMAPLWAYPVADFASVDSLPPVFVDLEDYTLSDEPNGPEVAPTQIVWSLANLPDAQHTIEISFVPGKQSVVIDAFIYTVYDNPAPSILSTATPRDRTPAQTRIIVGASVAGGVVIFAVLGGVFYCCWRSKRRGGNRKDGAPRFRLNASAYYSNTRTRNTGIGSRSSNRIPSAVQQPMTVTDTVPSAPLDQPEYLPSMGSTGWRR</sequence>